<dbReference type="GO" id="GO:0006401">
    <property type="term" value="P:RNA catabolic process"/>
    <property type="evidence" value="ECO:0007669"/>
    <property type="project" value="InterPro"/>
</dbReference>
<evidence type="ECO:0000256" key="6">
    <source>
        <dbReference type="ARBA" id="ARBA00023242"/>
    </source>
</evidence>
<keyword evidence="6" id="KW-0539">Nucleus</keyword>
<dbReference type="FunCoup" id="I7ML30">
    <property type="interactions" value="610"/>
</dbReference>
<dbReference type="InterPro" id="IPR001650">
    <property type="entry name" value="Helicase_C-like"/>
</dbReference>
<dbReference type="Proteomes" id="UP000009168">
    <property type="component" value="Unassembled WGS sequence"/>
</dbReference>
<dbReference type="PROSITE" id="PS51194">
    <property type="entry name" value="HELICASE_CTER"/>
    <property type="match status" value="1"/>
</dbReference>
<dbReference type="RefSeq" id="XP_001021310.2">
    <property type="nucleotide sequence ID" value="XM_001021310.3"/>
</dbReference>
<dbReference type="GO" id="GO:0000460">
    <property type="term" value="P:maturation of 5.8S rRNA"/>
    <property type="evidence" value="ECO:0007669"/>
    <property type="project" value="TreeGrafter"/>
</dbReference>
<dbReference type="CDD" id="cd18024">
    <property type="entry name" value="DEXHc_Mtr4-like"/>
    <property type="match status" value="1"/>
</dbReference>
<dbReference type="InterPro" id="IPR014001">
    <property type="entry name" value="Helicase_ATP-bd"/>
</dbReference>
<keyword evidence="5" id="KW-0067">ATP-binding</keyword>
<dbReference type="SUPFAM" id="SSF52540">
    <property type="entry name" value="P-loop containing nucleoside triphosphate hydrolases"/>
    <property type="match status" value="1"/>
</dbReference>
<dbReference type="Gene3D" id="1.10.3380.30">
    <property type="match status" value="1"/>
</dbReference>
<evidence type="ECO:0000256" key="4">
    <source>
        <dbReference type="ARBA" id="ARBA00022806"/>
    </source>
</evidence>
<dbReference type="SMART" id="SM00487">
    <property type="entry name" value="DEXDc"/>
    <property type="match status" value="1"/>
</dbReference>
<dbReference type="GeneID" id="7836127"/>
<dbReference type="InterPro" id="IPR012961">
    <property type="entry name" value="Ski2/MTR4_C"/>
</dbReference>
<organism evidence="11 12">
    <name type="scientific">Tetrahymena thermophila (strain SB210)</name>
    <dbReference type="NCBI Taxonomy" id="312017"/>
    <lineage>
        <taxon>Eukaryota</taxon>
        <taxon>Sar</taxon>
        <taxon>Alveolata</taxon>
        <taxon>Ciliophora</taxon>
        <taxon>Intramacronucleata</taxon>
        <taxon>Oligohymenophorea</taxon>
        <taxon>Hymenostomatida</taxon>
        <taxon>Tetrahymenina</taxon>
        <taxon>Tetrahymenidae</taxon>
        <taxon>Tetrahymena</taxon>
    </lineage>
</organism>
<dbReference type="GO" id="GO:0003723">
    <property type="term" value="F:RNA binding"/>
    <property type="evidence" value="ECO:0007669"/>
    <property type="project" value="InterPro"/>
</dbReference>
<feature type="compositionally biased region" description="Basic and acidic residues" evidence="8">
    <location>
        <begin position="101"/>
        <end position="115"/>
    </location>
</feature>
<dbReference type="SMART" id="SM00490">
    <property type="entry name" value="HELICc"/>
    <property type="match status" value="1"/>
</dbReference>
<dbReference type="PROSITE" id="PS51192">
    <property type="entry name" value="HELICASE_ATP_BIND_1"/>
    <property type="match status" value="1"/>
</dbReference>
<dbReference type="InterPro" id="IPR048392">
    <property type="entry name" value="MTR4-like_stalk"/>
</dbReference>
<dbReference type="InParanoid" id="I7ML30"/>
<dbReference type="InterPro" id="IPR025696">
    <property type="entry name" value="Beta-barrel_MTR4"/>
</dbReference>
<reference evidence="12" key="1">
    <citation type="journal article" date="2006" name="PLoS Biol.">
        <title>Macronuclear genome sequence of the ciliate Tetrahymena thermophila, a model eukaryote.</title>
        <authorList>
            <person name="Eisen J.A."/>
            <person name="Coyne R.S."/>
            <person name="Wu M."/>
            <person name="Wu D."/>
            <person name="Thiagarajan M."/>
            <person name="Wortman J.R."/>
            <person name="Badger J.H."/>
            <person name="Ren Q."/>
            <person name="Amedeo P."/>
            <person name="Jones K.M."/>
            <person name="Tallon L.J."/>
            <person name="Delcher A.L."/>
            <person name="Salzberg S.L."/>
            <person name="Silva J.C."/>
            <person name="Haas B.J."/>
            <person name="Majoros W.H."/>
            <person name="Farzad M."/>
            <person name="Carlton J.M."/>
            <person name="Smith R.K. Jr."/>
            <person name="Garg J."/>
            <person name="Pearlman R.E."/>
            <person name="Karrer K.M."/>
            <person name="Sun L."/>
            <person name="Manning G."/>
            <person name="Elde N.C."/>
            <person name="Turkewitz A.P."/>
            <person name="Asai D.J."/>
            <person name="Wilkes D.E."/>
            <person name="Wang Y."/>
            <person name="Cai H."/>
            <person name="Collins K."/>
            <person name="Stewart B.A."/>
            <person name="Lee S.R."/>
            <person name="Wilamowska K."/>
            <person name="Weinberg Z."/>
            <person name="Ruzzo W.L."/>
            <person name="Wloga D."/>
            <person name="Gaertig J."/>
            <person name="Frankel J."/>
            <person name="Tsao C.-C."/>
            <person name="Gorovsky M.A."/>
            <person name="Keeling P.J."/>
            <person name="Waller R.F."/>
            <person name="Patron N.J."/>
            <person name="Cherry J.M."/>
            <person name="Stover N.A."/>
            <person name="Krieger C.J."/>
            <person name="del Toro C."/>
            <person name="Ryder H.F."/>
            <person name="Williamson S.C."/>
            <person name="Barbeau R.A."/>
            <person name="Hamilton E.P."/>
            <person name="Orias E."/>
        </authorList>
    </citation>
    <scope>NUCLEOTIDE SEQUENCE [LARGE SCALE GENOMIC DNA]</scope>
    <source>
        <strain evidence="12">SB210</strain>
    </source>
</reference>
<keyword evidence="2" id="KW-0547">Nucleotide-binding</keyword>
<dbReference type="KEGG" id="tet:TTHERM_00316180"/>
<feature type="coiled-coil region" evidence="7">
    <location>
        <begin position="831"/>
        <end position="874"/>
    </location>
</feature>
<evidence type="ECO:0000313" key="11">
    <source>
        <dbReference type="EMBL" id="EAS01065.2"/>
    </source>
</evidence>
<evidence type="ECO:0000256" key="2">
    <source>
        <dbReference type="ARBA" id="ARBA00022741"/>
    </source>
</evidence>
<dbReference type="FunFam" id="2.40.30.300:FF:000001">
    <property type="entry name" value="Mtr4 exosome RNA helicase"/>
    <property type="match status" value="1"/>
</dbReference>
<dbReference type="CDD" id="cd18795">
    <property type="entry name" value="SF2_C_Ski2"/>
    <property type="match status" value="1"/>
</dbReference>
<evidence type="ECO:0000313" key="12">
    <source>
        <dbReference type="Proteomes" id="UP000009168"/>
    </source>
</evidence>
<dbReference type="Pfam" id="PF00270">
    <property type="entry name" value="DEAD"/>
    <property type="match status" value="1"/>
</dbReference>
<proteinExistence type="predicted"/>
<keyword evidence="12" id="KW-1185">Reference proteome</keyword>
<keyword evidence="3" id="KW-0378">Hydrolase</keyword>
<dbReference type="InterPro" id="IPR027417">
    <property type="entry name" value="P-loop_NTPase"/>
</dbReference>
<dbReference type="Gene3D" id="3.40.50.300">
    <property type="entry name" value="P-loop containing nucleotide triphosphate hydrolases"/>
    <property type="match status" value="2"/>
</dbReference>
<dbReference type="eggNOG" id="KOG0948">
    <property type="taxonomic scope" value="Eukaryota"/>
</dbReference>
<evidence type="ECO:0000259" key="9">
    <source>
        <dbReference type="PROSITE" id="PS51192"/>
    </source>
</evidence>
<dbReference type="Pfam" id="PF00271">
    <property type="entry name" value="Helicase_C"/>
    <property type="match status" value="1"/>
</dbReference>
<dbReference type="GO" id="GO:0003724">
    <property type="term" value="F:RNA helicase activity"/>
    <property type="evidence" value="ECO:0007669"/>
    <property type="project" value="InterPro"/>
</dbReference>
<dbReference type="FunFam" id="3.40.50.300:FF:000083">
    <property type="entry name" value="ATP-dependent RNA helicase DOB1"/>
    <property type="match status" value="1"/>
</dbReference>
<dbReference type="EMBL" id="GG662605">
    <property type="protein sequence ID" value="EAS01065.2"/>
    <property type="molecule type" value="Genomic_DNA"/>
</dbReference>
<protein>
    <submittedName>
        <fullName evidence="11">DEAD/DEAH-box helicase</fullName>
    </submittedName>
</protein>
<comment type="subcellular location">
    <subcellularLocation>
        <location evidence="1">Nucleus</location>
    </subcellularLocation>
</comment>
<gene>
    <name evidence="11" type="ORF">TTHERM_00316180</name>
</gene>
<feature type="region of interest" description="Disordered" evidence="8">
    <location>
        <begin position="87"/>
        <end position="115"/>
    </location>
</feature>
<feature type="domain" description="Helicase C-terminal" evidence="10">
    <location>
        <begin position="421"/>
        <end position="625"/>
    </location>
</feature>
<evidence type="ECO:0000256" key="1">
    <source>
        <dbReference type="ARBA" id="ARBA00004123"/>
    </source>
</evidence>
<name>I7ML30_TETTS</name>
<keyword evidence="4 11" id="KW-0347">Helicase</keyword>
<dbReference type="Pfam" id="PF21408">
    <property type="entry name" value="MTR4-like_stalk"/>
    <property type="match status" value="1"/>
</dbReference>
<dbReference type="InterPro" id="IPR050699">
    <property type="entry name" value="RNA-DNA_Helicase"/>
</dbReference>
<dbReference type="InterPro" id="IPR011545">
    <property type="entry name" value="DEAD/DEAH_box_helicase_dom"/>
</dbReference>
<evidence type="ECO:0000256" key="8">
    <source>
        <dbReference type="SAM" id="MobiDB-lite"/>
    </source>
</evidence>
<dbReference type="OrthoDB" id="64767at2759"/>
<feature type="domain" description="Helicase ATP-binding" evidence="9">
    <location>
        <begin position="197"/>
        <end position="353"/>
    </location>
</feature>
<dbReference type="AlphaFoldDB" id="I7ML30"/>
<sequence length="1093" mass="127264">MLIVYQELIRNMNRFVQQQQIDRQRIKLNLYRLAIRNIPLNYIILKDIQTTYRIKNMGDIDELFGAFEEEVTEQSVQVDLNAKRKLVESQENGNSEEQYEEISKKQKKDTDENIDEKIYPDTFVEEVDPNLDADEANDEKQKMYNVEHFEIKNDKGKIENCWHEVFYPEGYEFKPKPKRPAAKEYPFKLDHFQRKAVNCIECNESVLVAAHTSAGKTAVAEYAIAQSLRDKQKVIYTSPIKALSNQKYRELQKEFKDVGLVTGDVSINQTASCLVMTTEILRSMLYRGSEITREVAWVIFDEVHYMRDKERGVVWEETMILLNQNVRYVFLSATIPNAAEFAEWICRIKKQPCHVVYTDYRPVPLQHFIFPTGGEGIYLIVDHKGTFREDNFQKALSVMGDNIDLTNTDKKKRKKPTEGAELNKILKLISTKNLEPAIVFSFSKRDVESYAKAMNNMDLTTQDEKEKIDSVFQSAISQLAEEDQKLPQITQILPILKRGIGMHHGGLLPIVKEIIEILFQQGWLKILFSTETFSMGLNMPARTVVFTSVRKFDGEDFRWIQGGEYIQMSGRAGRRGKDDKGFTILMVDQKMEPEVAKGMLKGQADPLNSSFHLCYNMLINSMRLEDNDPEYIIRRSLHQFQNDKQLPQMKEKYNELVQKKESLSIQNESQIAEICKFREQIKIYEEKERRIVIQEKYVLPYLHIGRLIRVQYKNQDWGWGISINFHQKKVQQKKKKKSNEDEPEDIIIVDIMCHIKPRQNNEEPKPALITEEGELEVIPMNLSTITEISSIKLDLPSRLDTLENKLLIKETLKEIRKQFPEVPKIHPIKDMKILNDELIRVLDKKEKLKESMEKEMQKSEIPNLQQQIEQYEQKQKLHISILRLKEEIEKSQKMVLQDDLACMKRVMRRLGFISKDQIVQLPGKVACEVSACDEILATQLLLSNFFNEMSPNHIAALLSCLVHDENNSQENQQIQDQDLALYFEKVVEIAKGIYTVMQESKMQIEEKDYLGTLKPQLMEVVYKWCQGSSFADICKLTNCYEGSIIRCMRRLDELLKQMESACKVMGNEILGEKFKEASKNLKRGIIFAASLYV</sequence>
<dbReference type="GO" id="GO:0016787">
    <property type="term" value="F:hydrolase activity"/>
    <property type="evidence" value="ECO:0007669"/>
    <property type="project" value="UniProtKB-KW"/>
</dbReference>
<dbReference type="GO" id="GO:0005634">
    <property type="term" value="C:nucleus"/>
    <property type="evidence" value="ECO:0007669"/>
    <property type="project" value="UniProtKB-SubCell"/>
</dbReference>
<dbReference type="PANTHER" id="PTHR12131:SF7">
    <property type="entry name" value="EXOSOME RNA HELICASE MTR4"/>
    <property type="match status" value="1"/>
</dbReference>
<evidence type="ECO:0000256" key="7">
    <source>
        <dbReference type="SAM" id="Coils"/>
    </source>
</evidence>
<dbReference type="Pfam" id="PF08148">
    <property type="entry name" value="DSHCT"/>
    <property type="match status" value="1"/>
</dbReference>
<dbReference type="FunFam" id="3.40.50.300:FF:000141">
    <property type="entry name" value="ATP-dependent RNA helicase DOB1"/>
    <property type="match status" value="1"/>
</dbReference>
<dbReference type="SMART" id="SM01142">
    <property type="entry name" value="DSHCT"/>
    <property type="match status" value="1"/>
</dbReference>
<dbReference type="PIRSF" id="PIRSF005198">
    <property type="entry name" value="Antiviral_helicase_SKI2"/>
    <property type="match status" value="1"/>
</dbReference>
<dbReference type="Pfam" id="PF13234">
    <property type="entry name" value="MTR4_beta-barrel"/>
    <property type="match status" value="1"/>
</dbReference>
<dbReference type="InterPro" id="IPR016438">
    <property type="entry name" value="SKI2-like"/>
</dbReference>
<evidence type="ECO:0000259" key="10">
    <source>
        <dbReference type="PROSITE" id="PS51194"/>
    </source>
</evidence>
<dbReference type="Gene3D" id="2.40.30.300">
    <property type="match status" value="1"/>
</dbReference>
<dbReference type="STRING" id="312017.I7ML30"/>
<dbReference type="GO" id="GO:0005524">
    <property type="term" value="F:ATP binding"/>
    <property type="evidence" value="ECO:0007669"/>
    <property type="project" value="UniProtKB-KW"/>
</dbReference>
<keyword evidence="7" id="KW-0175">Coiled coil</keyword>
<evidence type="ECO:0000256" key="3">
    <source>
        <dbReference type="ARBA" id="ARBA00022801"/>
    </source>
</evidence>
<accession>I7ML30</accession>
<dbReference type="PANTHER" id="PTHR12131">
    <property type="entry name" value="ATP-DEPENDENT RNA AND DNA HELICASE"/>
    <property type="match status" value="1"/>
</dbReference>
<evidence type="ECO:0000256" key="5">
    <source>
        <dbReference type="ARBA" id="ARBA00022840"/>
    </source>
</evidence>